<sequence>MQDICNKSKQKLFFIASIKCKDTIQQFEKYQKKNIVHDKSSITFQPNSKMVQYLSKLSCLGRIEHSIHTFTVRGNPDQVIRIDGKSEYDVRL</sequence>
<protein>
    <submittedName>
        <fullName evidence="1">Uncharacterized protein</fullName>
    </submittedName>
</protein>
<name>A0A9D3YL11_DREPO</name>
<dbReference type="EMBL" id="JAIWYP010000015">
    <property type="protein sequence ID" value="KAH3701946.1"/>
    <property type="molecule type" value="Genomic_DNA"/>
</dbReference>
<evidence type="ECO:0000313" key="1">
    <source>
        <dbReference type="EMBL" id="KAH3701946.1"/>
    </source>
</evidence>
<keyword evidence="2" id="KW-1185">Reference proteome</keyword>
<reference evidence="1" key="2">
    <citation type="submission" date="2020-11" db="EMBL/GenBank/DDBJ databases">
        <authorList>
            <person name="McCartney M.A."/>
            <person name="Auch B."/>
            <person name="Kono T."/>
            <person name="Mallez S."/>
            <person name="Becker A."/>
            <person name="Gohl D.M."/>
            <person name="Silverstein K.A.T."/>
            <person name="Koren S."/>
            <person name="Bechman K.B."/>
            <person name="Herman A."/>
            <person name="Abrahante J.E."/>
            <person name="Garbe J."/>
        </authorList>
    </citation>
    <scope>NUCLEOTIDE SEQUENCE</scope>
    <source>
        <strain evidence="1">Duluth1</strain>
        <tissue evidence="1">Whole animal</tissue>
    </source>
</reference>
<gene>
    <name evidence="1" type="ORF">DPMN_076944</name>
</gene>
<reference evidence="1" key="1">
    <citation type="journal article" date="2019" name="bioRxiv">
        <title>The Genome of the Zebra Mussel, Dreissena polymorpha: A Resource for Invasive Species Research.</title>
        <authorList>
            <person name="McCartney M.A."/>
            <person name="Auch B."/>
            <person name="Kono T."/>
            <person name="Mallez S."/>
            <person name="Zhang Y."/>
            <person name="Obille A."/>
            <person name="Becker A."/>
            <person name="Abrahante J.E."/>
            <person name="Garbe J."/>
            <person name="Badalamenti J.P."/>
            <person name="Herman A."/>
            <person name="Mangelson H."/>
            <person name="Liachko I."/>
            <person name="Sullivan S."/>
            <person name="Sone E.D."/>
            <person name="Koren S."/>
            <person name="Silverstein K.A.T."/>
            <person name="Beckman K.B."/>
            <person name="Gohl D.M."/>
        </authorList>
    </citation>
    <scope>NUCLEOTIDE SEQUENCE</scope>
    <source>
        <strain evidence="1">Duluth1</strain>
        <tissue evidence="1">Whole animal</tissue>
    </source>
</reference>
<accession>A0A9D3YL11</accession>
<evidence type="ECO:0000313" key="2">
    <source>
        <dbReference type="Proteomes" id="UP000828390"/>
    </source>
</evidence>
<dbReference type="Proteomes" id="UP000828390">
    <property type="component" value="Unassembled WGS sequence"/>
</dbReference>
<dbReference type="AlphaFoldDB" id="A0A9D3YL11"/>
<comment type="caution">
    <text evidence="1">The sequence shown here is derived from an EMBL/GenBank/DDBJ whole genome shotgun (WGS) entry which is preliminary data.</text>
</comment>
<organism evidence="1 2">
    <name type="scientific">Dreissena polymorpha</name>
    <name type="common">Zebra mussel</name>
    <name type="synonym">Mytilus polymorpha</name>
    <dbReference type="NCBI Taxonomy" id="45954"/>
    <lineage>
        <taxon>Eukaryota</taxon>
        <taxon>Metazoa</taxon>
        <taxon>Spiralia</taxon>
        <taxon>Lophotrochozoa</taxon>
        <taxon>Mollusca</taxon>
        <taxon>Bivalvia</taxon>
        <taxon>Autobranchia</taxon>
        <taxon>Heteroconchia</taxon>
        <taxon>Euheterodonta</taxon>
        <taxon>Imparidentia</taxon>
        <taxon>Neoheterodontei</taxon>
        <taxon>Myida</taxon>
        <taxon>Dreissenoidea</taxon>
        <taxon>Dreissenidae</taxon>
        <taxon>Dreissena</taxon>
    </lineage>
</organism>
<proteinExistence type="predicted"/>